<dbReference type="InterPro" id="IPR006640">
    <property type="entry name" value="SprT-like_domain"/>
</dbReference>
<dbReference type="SMART" id="SM00731">
    <property type="entry name" value="SprT"/>
    <property type="match status" value="1"/>
</dbReference>
<feature type="compositionally biased region" description="Acidic residues" evidence="1">
    <location>
        <begin position="502"/>
        <end position="516"/>
    </location>
</feature>
<feature type="compositionally biased region" description="Pro residues" evidence="1">
    <location>
        <begin position="333"/>
        <end position="343"/>
    </location>
</feature>
<dbReference type="EMBL" id="GG745333">
    <property type="protein sequence ID" value="KNE58755.1"/>
    <property type="molecule type" value="Genomic_DNA"/>
</dbReference>
<dbReference type="OrthoDB" id="20772at2759"/>
<feature type="compositionally biased region" description="Low complexity" evidence="1">
    <location>
        <begin position="291"/>
        <end position="301"/>
    </location>
</feature>
<feature type="compositionally biased region" description="Pro residues" evidence="1">
    <location>
        <begin position="105"/>
        <end position="114"/>
    </location>
</feature>
<feature type="region of interest" description="Disordered" evidence="1">
    <location>
        <begin position="53"/>
        <end position="79"/>
    </location>
</feature>
<feature type="region of interest" description="Disordered" evidence="1">
    <location>
        <begin position="98"/>
        <end position="137"/>
    </location>
</feature>
<evidence type="ECO:0000259" key="2">
    <source>
        <dbReference type="SMART" id="SM00731"/>
    </source>
</evidence>
<feature type="region of interest" description="Disordered" evidence="1">
    <location>
        <begin position="871"/>
        <end position="902"/>
    </location>
</feature>
<protein>
    <recommendedName>
        <fullName evidence="2">SprT-like domain-containing protein</fullName>
    </recommendedName>
</protein>
<dbReference type="Pfam" id="PF17283">
    <property type="entry name" value="Zn_ribbon_SprT"/>
    <property type="match status" value="1"/>
</dbReference>
<feature type="region of interest" description="Disordered" evidence="1">
    <location>
        <begin position="151"/>
        <end position="179"/>
    </location>
</feature>
<dbReference type="eggNOG" id="KOG3854">
    <property type="taxonomic scope" value="Eukaryota"/>
</dbReference>
<accession>A0A0L0S8M7</accession>
<dbReference type="STRING" id="578462.A0A0L0S8M7"/>
<reference evidence="4" key="2">
    <citation type="submission" date="2009-11" db="EMBL/GenBank/DDBJ databases">
        <title>The Genome Sequence of Allomyces macrogynus strain ATCC 38327.</title>
        <authorList>
            <consortium name="The Broad Institute Genome Sequencing Platform"/>
            <person name="Russ C."/>
            <person name="Cuomo C."/>
            <person name="Shea T."/>
            <person name="Young S.K."/>
            <person name="Zeng Q."/>
            <person name="Koehrsen M."/>
            <person name="Haas B."/>
            <person name="Borodovsky M."/>
            <person name="Guigo R."/>
            <person name="Alvarado L."/>
            <person name="Berlin A."/>
            <person name="Borenstein D."/>
            <person name="Chen Z."/>
            <person name="Engels R."/>
            <person name="Freedman E."/>
            <person name="Gellesch M."/>
            <person name="Goldberg J."/>
            <person name="Griggs A."/>
            <person name="Gujja S."/>
            <person name="Heiman D."/>
            <person name="Hepburn T."/>
            <person name="Howarth C."/>
            <person name="Jen D."/>
            <person name="Larson L."/>
            <person name="Lewis B."/>
            <person name="Mehta T."/>
            <person name="Park D."/>
            <person name="Pearson M."/>
            <person name="Roberts A."/>
            <person name="Saif S."/>
            <person name="Shenoy N."/>
            <person name="Sisk P."/>
            <person name="Stolte C."/>
            <person name="Sykes S."/>
            <person name="Walk T."/>
            <person name="White J."/>
            <person name="Yandava C."/>
            <person name="Burger G."/>
            <person name="Gray M.W."/>
            <person name="Holland P.W.H."/>
            <person name="King N."/>
            <person name="Lang F.B.F."/>
            <person name="Roger A.J."/>
            <person name="Ruiz-Trillo I."/>
            <person name="Lander E."/>
            <person name="Nusbaum C."/>
        </authorList>
    </citation>
    <scope>NUCLEOTIDE SEQUENCE [LARGE SCALE GENOMIC DNA]</scope>
    <source>
        <strain evidence="4">ATCC 38327</strain>
    </source>
</reference>
<name>A0A0L0S8M7_ALLM3</name>
<feature type="compositionally biased region" description="Basic and acidic residues" evidence="1">
    <location>
        <begin position="546"/>
        <end position="557"/>
    </location>
</feature>
<gene>
    <name evidence="3" type="ORF">AMAG_04309</name>
</gene>
<reference evidence="3 4" key="1">
    <citation type="submission" date="2009-11" db="EMBL/GenBank/DDBJ databases">
        <title>Annotation of Allomyces macrogynus ATCC 38327.</title>
        <authorList>
            <consortium name="The Broad Institute Genome Sequencing Platform"/>
            <person name="Russ C."/>
            <person name="Cuomo C."/>
            <person name="Burger G."/>
            <person name="Gray M.W."/>
            <person name="Holland P.W.H."/>
            <person name="King N."/>
            <person name="Lang F.B.F."/>
            <person name="Roger A.J."/>
            <person name="Ruiz-Trillo I."/>
            <person name="Young S.K."/>
            <person name="Zeng Q."/>
            <person name="Gargeya S."/>
            <person name="Fitzgerald M."/>
            <person name="Haas B."/>
            <person name="Abouelleil A."/>
            <person name="Alvarado L."/>
            <person name="Arachchi H.M."/>
            <person name="Berlin A."/>
            <person name="Chapman S.B."/>
            <person name="Gearin G."/>
            <person name="Goldberg J."/>
            <person name="Griggs A."/>
            <person name="Gujja S."/>
            <person name="Hansen M."/>
            <person name="Heiman D."/>
            <person name="Howarth C."/>
            <person name="Larimer J."/>
            <person name="Lui A."/>
            <person name="MacDonald P.J.P."/>
            <person name="McCowen C."/>
            <person name="Montmayeur A."/>
            <person name="Murphy C."/>
            <person name="Neiman D."/>
            <person name="Pearson M."/>
            <person name="Priest M."/>
            <person name="Roberts A."/>
            <person name="Saif S."/>
            <person name="Shea T."/>
            <person name="Sisk P."/>
            <person name="Stolte C."/>
            <person name="Sykes S."/>
            <person name="Wortman J."/>
            <person name="Nusbaum C."/>
            <person name="Birren B."/>
        </authorList>
    </citation>
    <scope>NUCLEOTIDE SEQUENCE [LARGE SCALE GENOMIC DNA]</scope>
    <source>
        <strain evidence="3 4">ATCC 38327</strain>
    </source>
</reference>
<evidence type="ECO:0000313" key="4">
    <source>
        <dbReference type="Proteomes" id="UP000054350"/>
    </source>
</evidence>
<dbReference type="AlphaFoldDB" id="A0A0L0S8M7"/>
<feature type="compositionally biased region" description="Gly residues" evidence="1">
    <location>
        <begin position="871"/>
        <end position="880"/>
    </location>
</feature>
<dbReference type="CDD" id="cd00084">
    <property type="entry name" value="HMG-box_SF"/>
    <property type="match status" value="1"/>
</dbReference>
<dbReference type="GO" id="GO:0006950">
    <property type="term" value="P:response to stress"/>
    <property type="evidence" value="ECO:0007669"/>
    <property type="project" value="UniProtKB-ARBA"/>
</dbReference>
<feature type="compositionally biased region" description="Low complexity" evidence="1">
    <location>
        <begin position="161"/>
        <end position="179"/>
    </location>
</feature>
<dbReference type="InterPro" id="IPR035240">
    <property type="entry name" value="SprT_Zn_ribbon"/>
</dbReference>
<dbReference type="PANTHER" id="PTHR23099:SF0">
    <property type="entry name" value="GERM CELL NUCLEAR ACIDIC PROTEIN"/>
    <property type="match status" value="1"/>
</dbReference>
<evidence type="ECO:0000256" key="1">
    <source>
        <dbReference type="SAM" id="MobiDB-lite"/>
    </source>
</evidence>
<keyword evidence="4" id="KW-1185">Reference proteome</keyword>
<feature type="region of interest" description="Disordered" evidence="1">
    <location>
        <begin position="214"/>
        <end position="599"/>
    </location>
</feature>
<proteinExistence type="predicted"/>
<dbReference type="Proteomes" id="UP000054350">
    <property type="component" value="Unassembled WGS sequence"/>
</dbReference>
<feature type="domain" description="SprT-like" evidence="2">
    <location>
        <begin position="629"/>
        <end position="809"/>
    </location>
</feature>
<feature type="compositionally biased region" description="Basic and acidic residues" evidence="1">
    <location>
        <begin position="473"/>
        <end position="501"/>
    </location>
</feature>
<feature type="compositionally biased region" description="Acidic residues" evidence="1">
    <location>
        <begin position="455"/>
        <end position="472"/>
    </location>
</feature>
<dbReference type="VEuPathDB" id="FungiDB:AMAG_04309"/>
<organism evidence="3 4">
    <name type="scientific">Allomyces macrogynus (strain ATCC 38327)</name>
    <name type="common">Allomyces javanicus var. macrogynus</name>
    <dbReference type="NCBI Taxonomy" id="578462"/>
    <lineage>
        <taxon>Eukaryota</taxon>
        <taxon>Fungi</taxon>
        <taxon>Fungi incertae sedis</taxon>
        <taxon>Blastocladiomycota</taxon>
        <taxon>Blastocladiomycetes</taxon>
        <taxon>Blastocladiales</taxon>
        <taxon>Blastocladiaceae</taxon>
        <taxon>Allomyces</taxon>
    </lineage>
</organism>
<sequence length="902" mass="97058">MTNLDLLPLPEKDVQDLSWRIQALASRVLAVLPPSTAAAAATIALIETRSTEIPSSTTHNGPAIANAATPLGKPVPTTSNVVDLCDSSDSEPEPMISLHIRASSPPRPTTPANPRPRSSGVQLSLDSDDDDDAMDEDPVAPVTAQVVPVKPTPAFAPSRNSLTAASSASKVSKSAPQSATVTAVMGPDLVLAPRPPSFVPPPRFFAALRPPSFATPSPANGPAWSARTTPESIRPPFVPVHRVSPSSVHSPPRVPVIRRRSTASRPVHVSARTTKTPRRPVSPWSPRTSLDPSSAPSSASAAREDDDEEDQMWVSDPEPVPETDVQPVVERPVSPPTPSPVPTVPRIRLASVRRRVVLSDSDDSGMESPTKPGRASVTRARLSQPSAGAARRARISQPATLADDGDCDSLSGFPVTPTRPSPRNAPMPDRAPRTPRTGNVFQRRLTEALRRRQELEEDLEPSGDEDQDEGVGDEEHHGEEHHGDHDSDGDSLHDFIVRDSDASDEVEREPMSEDGSDGGIATRPRNRTRTAPAVFLSSDEEDEDDSGAHRRNKDDGTSHPLVTPRTPFDMTDLEDELRRTPATPIRPPPPKTGKRDASHMTPATVVRTRVNPNAPTTPAVRRHFAKHRDQLARAAYAEFNAQAFGGRLPENLPIVWSSRLNTTAGRAWLSSVLVGQPVAPVAKAGGAVPQGVAHSDGKVYLGWIELSTKVLDSELRMRSTLLHETCHVAAWLLDQTRKPPHGATFQKWGDRATRAFPALPVTRCHLFEIHFKYTYVCIQCNEVAAKRHSKSLDTTKYRCGHCRGALEIRTTNGTVAKSRAPSAYQVFVKATMPVVRAELASVGGPPPMHGEVMAEVAARWAVEKARVQGEDGVGAAGRGKGTSSPALGSGEVALELEMDEDE</sequence>
<feature type="compositionally biased region" description="Basic and acidic residues" evidence="1">
    <location>
        <begin position="444"/>
        <end position="454"/>
    </location>
</feature>
<dbReference type="PANTHER" id="PTHR23099">
    <property type="entry name" value="TRANSCRIPTIONAL REGULATOR"/>
    <property type="match status" value="1"/>
</dbReference>
<evidence type="ECO:0000313" key="3">
    <source>
        <dbReference type="EMBL" id="KNE58755.1"/>
    </source>
</evidence>
<feature type="compositionally biased region" description="Low complexity" evidence="1">
    <location>
        <begin position="239"/>
        <end position="251"/>
    </location>
</feature>
<dbReference type="GO" id="GO:0005634">
    <property type="term" value="C:nucleus"/>
    <property type="evidence" value="ECO:0007669"/>
    <property type="project" value="TreeGrafter"/>
</dbReference>
<feature type="compositionally biased region" description="Acidic residues" evidence="1">
    <location>
        <begin position="126"/>
        <end position="137"/>
    </location>
</feature>
<dbReference type="Pfam" id="PF10263">
    <property type="entry name" value="SprT-like"/>
    <property type="match status" value="1"/>
</dbReference>